<dbReference type="GO" id="GO:0005524">
    <property type="term" value="F:ATP binding"/>
    <property type="evidence" value="ECO:0007669"/>
    <property type="project" value="UniProtKB-KW"/>
</dbReference>
<dbReference type="GO" id="GO:0016301">
    <property type="term" value="F:kinase activity"/>
    <property type="evidence" value="ECO:0007669"/>
    <property type="project" value="UniProtKB-KW"/>
</dbReference>
<dbReference type="RefSeq" id="WP_011821987.1">
    <property type="nucleotide sequence ID" value="NC_008818.1"/>
</dbReference>
<evidence type="ECO:0000256" key="5">
    <source>
        <dbReference type="ARBA" id="ARBA00022840"/>
    </source>
</evidence>
<dbReference type="Gene3D" id="3.30.230.10">
    <property type="match status" value="1"/>
</dbReference>
<dbReference type="Pfam" id="PF08544">
    <property type="entry name" value="GHMP_kinases_C"/>
    <property type="match status" value="1"/>
</dbReference>
<evidence type="ECO:0000259" key="7">
    <source>
        <dbReference type="Pfam" id="PF08544"/>
    </source>
</evidence>
<dbReference type="PANTHER" id="PTHR20861">
    <property type="entry name" value="HOMOSERINE/4-DIPHOSPHOCYTIDYL-2-C-METHYL-D-ERYTHRITOL KINASE"/>
    <property type="match status" value="1"/>
</dbReference>
<keyword evidence="5" id="KW-0067">ATP-binding</keyword>
<dbReference type="HOGENOM" id="CLU_041243_1_1_2"/>
<dbReference type="GO" id="GO:0008652">
    <property type="term" value="P:amino acid biosynthetic process"/>
    <property type="evidence" value="ECO:0007669"/>
    <property type="project" value="UniProtKB-KW"/>
</dbReference>
<dbReference type="InterPro" id="IPR006204">
    <property type="entry name" value="GHMP_kinase_N_dom"/>
</dbReference>
<proteinExistence type="predicted"/>
<keyword evidence="9" id="KW-1185">Reference proteome</keyword>
<protein>
    <submittedName>
        <fullName evidence="8">Homoserine kinase</fullName>
    </submittedName>
</protein>
<reference evidence="8 9" key="1">
    <citation type="journal article" date="2007" name="Archaea">
        <title>The genome of Hyperthermus butylicus: a sulfur-reducing, peptide fermenting, neutrophilic Crenarchaeote growing up to 108 degrees C.</title>
        <authorList>
            <person name="Brugger K."/>
            <person name="Chen L."/>
            <person name="Stark M."/>
            <person name="Zibat A."/>
            <person name="Redder P."/>
            <person name="Ruepp A."/>
            <person name="Awayez M."/>
            <person name="She Q."/>
            <person name="Garrett R.A."/>
            <person name="Klenk H.P."/>
        </authorList>
    </citation>
    <scope>NUCLEOTIDE SEQUENCE [LARGE SCALE GENOMIC DNA]</scope>
    <source>
        <strain evidence="9">DSM 5456 / JCM 9403 / PLM1-5</strain>
    </source>
</reference>
<accession>A2BL08</accession>
<evidence type="ECO:0000313" key="8">
    <source>
        <dbReference type="EMBL" id="ABM80669.1"/>
    </source>
</evidence>
<dbReference type="EnsemblBacteria" id="ABM80669">
    <property type="protein sequence ID" value="ABM80669"/>
    <property type="gene ID" value="Hbut_0816"/>
</dbReference>
<evidence type="ECO:0000256" key="1">
    <source>
        <dbReference type="ARBA" id="ARBA00022605"/>
    </source>
</evidence>
<evidence type="ECO:0000256" key="4">
    <source>
        <dbReference type="ARBA" id="ARBA00022777"/>
    </source>
</evidence>
<dbReference type="SUPFAM" id="SSF54211">
    <property type="entry name" value="Ribosomal protein S5 domain 2-like"/>
    <property type="match status" value="1"/>
</dbReference>
<evidence type="ECO:0000259" key="6">
    <source>
        <dbReference type="Pfam" id="PF00288"/>
    </source>
</evidence>
<dbReference type="InterPro" id="IPR020568">
    <property type="entry name" value="Ribosomal_Su5_D2-typ_SF"/>
</dbReference>
<dbReference type="SUPFAM" id="SSF55060">
    <property type="entry name" value="GHMP Kinase, C-terminal domain"/>
    <property type="match status" value="1"/>
</dbReference>
<dbReference type="InterPro" id="IPR013750">
    <property type="entry name" value="GHMP_kinase_C_dom"/>
</dbReference>
<evidence type="ECO:0000256" key="2">
    <source>
        <dbReference type="ARBA" id="ARBA00022679"/>
    </source>
</evidence>
<dbReference type="AlphaFoldDB" id="A2BL08"/>
<dbReference type="Pfam" id="PF00288">
    <property type="entry name" value="GHMP_kinases_N"/>
    <property type="match status" value="1"/>
</dbReference>
<evidence type="ECO:0000256" key="3">
    <source>
        <dbReference type="ARBA" id="ARBA00022741"/>
    </source>
</evidence>
<dbReference type="KEGG" id="hbu:Hbut_0816"/>
<dbReference type="EMBL" id="CP000493">
    <property type="protein sequence ID" value="ABM80669.1"/>
    <property type="molecule type" value="Genomic_DNA"/>
</dbReference>
<dbReference type="Proteomes" id="UP000002593">
    <property type="component" value="Chromosome"/>
</dbReference>
<organism evidence="8 9">
    <name type="scientific">Hyperthermus butylicus (strain DSM 5456 / JCM 9403 / PLM1-5)</name>
    <dbReference type="NCBI Taxonomy" id="415426"/>
    <lineage>
        <taxon>Archaea</taxon>
        <taxon>Thermoproteota</taxon>
        <taxon>Thermoprotei</taxon>
        <taxon>Desulfurococcales</taxon>
        <taxon>Pyrodictiaceae</taxon>
        <taxon>Hyperthermus</taxon>
    </lineage>
</organism>
<dbReference type="OrthoDB" id="28273at2157"/>
<dbReference type="GeneID" id="4782963"/>
<evidence type="ECO:0000313" key="9">
    <source>
        <dbReference type="Proteomes" id="UP000002593"/>
    </source>
</evidence>
<dbReference type="InterPro" id="IPR014721">
    <property type="entry name" value="Ribsml_uS5_D2-typ_fold_subgr"/>
</dbReference>
<keyword evidence="1" id="KW-0028">Amino-acid biosynthesis</keyword>
<dbReference type="Gene3D" id="3.30.70.890">
    <property type="entry name" value="GHMP kinase, C-terminal domain"/>
    <property type="match status" value="1"/>
</dbReference>
<dbReference type="PANTHER" id="PTHR20861:SF1">
    <property type="entry name" value="HOMOSERINE KINASE"/>
    <property type="match status" value="1"/>
</dbReference>
<feature type="domain" description="GHMP kinase C-terminal" evidence="7">
    <location>
        <begin position="147"/>
        <end position="203"/>
    </location>
</feature>
<keyword evidence="4 8" id="KW-0418">Kinase</keyword>
<dbReference type="InterPro" id="IPR036554">
    <property type="entry name" value="GHMP_kinase_C_sf"/>
</dbReference>
<sequence>MGLGSSGATAAATVYAINALLGSPLEPIELVRFAGLAEALTAGAPHYDNVAASLLGGLVILLNRKKPRIARLRLPPGMRIVLFIPKTMVLRLLPGKAKTQVMREVLPETIEHSDAVEWVEKAVALALGLSGADPYEAIKTINYGGPIEATRAKLIPGYWEAKKEALQSGALAFNISGAGPTLFAVVREGEEDQVMRRVSAVLEKYWGSLEARVVDVDYDGARLE</sequence>
<dbReference type="STRING" id="415426.Hbut_0816"/>
<dbReference type="PRINTS" id="PR00958">
    <property type="entry name" value="HOMSERKINASE"/>
</dbReference>
<keyword evidence="3" id="KW-0547">Nucleotide-binding</keyword>
<gene>
    <name evidence="8" type="ordered locus">Hbut_0816</name>
</gene>
<name>A2BL08_HYPBU</name>
<dbReference type="eggNOG" id="arCOG01027">
    <property type="taxonomic scope" value="Archaea"/>
</dbReference>
<keyword evidence="2" id="KW-0808">Transferase</keyword>
<feature type="domain" description="GHMP kinase N-terminal" evidence="6">
    <location>
        <begin position="2"/>
        <end position="57"/>
    </location>
</feature>